<protein>
    <submittedName>
        <fullName evidence="2">Uncharacterized protein</fullName>
    </submittedName>
</protein>
<reference evidence="2" key="1">
    <citation type="journal article" date="2023" name="Science">
        <title>Genome structures resolve the early diversification of teleost fishes.</title>
        <authorList>
            <person name="Parey E."/>
            <person name="Louis A."/>
            <person name="Montfort J."/>
            <person name="Bouchez O."/>
            <person name="Roques C."/>
            <person name="Iampietro C."/>
            <person name="Lluch J."/>
            <person name="Castinel A."/>
            <person name="Donnadieu C."/>
            <person name="Desvignes T."/>
            <person name="Floi Bucao C."/>
            <person name="Jouanno E."/>
            <person name="Wen M."/>
            <person name="Mejri S."/>
            <person name="Dirks R."/>
            <person name="Jansen H."/>
            <person name="Henkel C."/>
            <person name="Chen W.J."/>
            <person name="Zahm M."/>
            <person name="Cabau C."/>
            <person name="Klopp C."/>
            <person name="Thompson A.W."/>
            <person name="Robinson-Rechavi M."/>
            <person name="Braasch I."/>
            <person name="Lecointre G."/>
            <person name="Bobe J."/>
            <person name="Postlethwait J.H."/>
            <person name="Berthelot C."/>
            <person name="Roest Crollius H."/>
            <person name="Guiguen Y."/>
        </authorList>
    </citation>
    <scope>NUCLEOTIDE SEQUENCE</scope>
    <source>
        <strain evidence="2">NC1722</strain>
    </source>
</reference>
<sequence length="146" mass="15234">MDQTGLWGTGSQMPSGRGALPAQVCGRAGAARGHRSGASGRGVDLRPRTAEQGARDAGAFSSALCNPLILNFLSSSIWALTPRTCRMGGGLKTRFHGYDAAPFCICTCALTQAASPMLSHISRQRQASEFRYADDTTGGVNNAAQS</sequence>
<dbReference type="EMBL" id="JAINUG010000056">
    <property type="protein sequence ID" value="KAJ8403905.1"/>
    <property type="molecule type" value="Genomic_DNA"/>
</dbReference>
<comment type="caution">
    <text evidence="2">The sequence shown here is derived from an EMBL/GenBank/DDBJ whole genome shotgun (WGS) entry which is preliminary data.</text>
</comment>
<accession>A0AAD7WP63</accession>
<organism evidence="2 3">
    <name type="scientific">Aldrovandia affinis</name>
    <dbReference type="NCBI Taxonomy" id="143900"/>
    <lineage>
        <taxon>Eukaryota</taxon>
        <taxon>Metazoa</taxon>
        <taxon>Chordata</taxon>
        <taxon>Craniata</taxon>
        <taxon>Vertebrata</taxon>
        <taxon>Euteleostomi</taxon>
        <taxon>Actinopterygii</taxon>
        <taxon>Neopterygii</taxon>
        <taxon>Teleostei</taxon>
        <taxon>Notacanthiformes</taxon>
        <taxon>Halosauridae</taxon>
        <taxon>Aldrovandia</taxon>
    </lineage>
</organism>
<feature type="region of interest" description="Disordered" evidence="1">
    <location>
        <begin position="1"/>
        <end position="20"/>
    </location>
</feature>
<proteinExistence type="predicted"/>
<keyword evidence="3" id="KW-1185">Reference proteome</keyword>
<dbReference type="AlphaFoldDB" id="A0AAD7WP63"/>
<evidence type="ECO:0000256" key="1">
    <source>
        <dbReference type="SAM" id="MobiDB-lite"/>
    </source>
</evidence>
<evidence type="ECO:0000313" key="3">
    <source>
        <dbReference type="Proteomes" id="UP001221898"/>
    </source>
</evidence>
<evidence type="ECO:0000313" key="2">
    <source>
        <dbReference type="EMBL" id="KAJ8403905.1"/>
    </source>
</evidence>
<name>A0AAD7WP63_9TELE</name>
<gene>
    <name evidence="2" type="ORF">AAFF_G00347730</name>
</gene>
<dbReference type="Proteomes" id="UP001221898">
    <property type="component" value="Unassembled WGS sequence"/>
</dbReference>